<accession>A0A8S9HQM5</accession>
<dbReference type="EMBL" id="QGKW02001940">
    <property type="protein sequence ID" value="KAF2559002.1"/>
    <property type="molecule type" value="Genomic_DNA"/>
</dbReference>
<reference evidence="1" key="1">
    <citation type="submission" date="2019-12" db="EMBL/GenBank/DDBJ databases">
        <title>Genome sequencing and annotation of Brassica cretica.</title>
        <authorList>
            <person name="Studholme D.J."/>
            <person name="Sarris P.F."/>
        </authorList>
    </citation>
    <scope>NUCLEOTIDE SEQUENCE</scope>
    <source>
        <strain evidence="1">PFS-001/15</strain>
        <tissue evidence="1">Leaf</tissue>
    </source>
</reference>
<dbReference type="AlphaFoldDB" id="A0A8S9HQM5"/>
<gene>
    <name evidence="1" type="ORF">F2Q68_00015656</name>
</gene>
<proteinExistence type="predicted"/>
<evidence type="ECO:0000313" key="1">
    <source>
        <dbReference type="EMBL" id="KAF2559002.1"/>
    </source>
</evidence>
<name>A0A8S9HQM5_BRACR</name>
<organism evidence="1 2">
    <name type="scientific">Brassica cretica</name>
    <name type="common">Mustard</name>
    <dbReference type="NCBI Taxonomy" id="69181"/>
    <lineage>
        <taxon>Eukaryota</taxon>
        <taxon>Viridiplantae</taxon>
        <taxon>Streptophyta</taxon>
        <taxon>Embryophyta</taxon>
        <taxon>Tracheophyta</taxon>
        <taxon>Spermatophyta</taxon>
        <taxon>Magnoliopsida</taxon>
        <taxon>eudicotyledons</taxon>
        <taxon>Gunneridae</taxon>
        <taxon>Pentapetalae</taxon>
        <taxon>rosids</taxon>
        <taxon>malvids</taxon>
        <taxon>Brassicales</taxon>
        <taxon>Brassicaceae</taxon>
        <taxon>Brassiceae</taxon>
        <taxon>Brassica</taxon>
    </lineage>
</organism>
<dbReference type="Proteomes" id="UP000712281">
    <property type="component" value="Unassembled WGS sequence"/>
</dbReference>
<comment type="caution">
    <text evidence="1">The sequence shown here is derived from an EMBL/GenBank/DDBJ whole genome shotgun (WGS) entry which is preliminary data.</text>
</comment>
<sequence>MDQSDQCLKQDFCIVHLRTKWTSLSSTFGLNGSELSRELDTNGTRAGHEQDASWTRTGRELSDAVANEEEVTCWSCSRSQTSELGSGTLWDEADRGRELKQMREQETRSEFRVRRIAG</sequence>
<protein>
    <submittedName>
        <fullName evidence="1">Uncharacterized protein</fullName>
    </submittedName>
</protein>
<evidence type="ECO:0000313" key="2">
    <source>
        <dbReference type="Proteomes" id="UP000712281"/>
    </source>
</evidence>